<protein>
    <submittedName>
        <fullName evidence="1">Uncharacterized protein</fullName>
    </submittedName>
</protein>
<keyword evidence="2" id="KW-1185">Reference proteome</keyword>
<organism evidence="1 2">
    <name type="scientific">Meganyctiphanes norvegica</name>
    <name type="common">Northern krill</name>
    <name type="synonym">Thysanopoda norvegica</name>
    <dbReference type="NCBI Taxonomy" id="48144"/>
    <lineage>
        <taxon>Eukaryota</taxon>
        <taxon>Metazoa</taxon>
        <taxon>Ecdysozoa</taxon>
        <taxon>Arthropoda</taxon>
        <taxon>Crustacea</taxon>
        <taxon>Multicrustacea</taxon>
        <taxon>Malacostraca</taxon>
        <taxon>Eumalacostraca</taxon>
        <taxon>Eucarida</taxon>
        <taxon>Euphausiacea</taxon>
        <taxon>Euphausiidae</taxon>
        <taxon>Meganyctiphanes</taxon>
    </lineage>
</organism>
<dbReference type="Proteomes" id="UP001497623">
    <property type="component" value="Unassembled WGS sequence"/>
</dbReference>
<dbReference type="AlphaFoldDB" id="A0AAV2RH78"/>
<evidence type="ECO:0000313" key="1">
    <source>
        <dbReference type="EMBL" id="CAL4125426.1"/>
    </source>
</evidence>
<accession>A0AAV2RH78</accession>
<name>A0AAV2RH78_MEGNR</name>
<dbReference type="EMBL" id="CAXKWB010023625">
    <property type="protein sequence ID" value="CAL4125426.1"/>
    <property type="molecule type" value="Genomic_DNA"/>
</dbReference>
<proteinExistence type="predicted"/>
<comment type="caution">
    <text evidence="1">The sequence shown here is derived from an EMBL/GenBank/DDBJ whole genome shotgun (WGS) entry which is preliminary data.</text>
</comment>
<evidence type="ECO:0000313" key="2">
    <source>
        <dbReference type="Proteomes" id="UP001497623"/>
    </source>
</evidence>
<gene>
    <name evidence="1" type="ORF">MNOR_LOCUS25127</name>
</gene>
<reference evidence="1 2" key="1">
    <citation type="submission" date="2024-05" db="EMBL/GenBank/DDBJ databases">
        <authorList>
            <person name="Wallberg A."/>
        </authorList>
    </citation>
    <scope>NUCLEOTIDE SEQUENCE [LARGE SCALE GENOMIC DNA]</scope>
</reference>
<sequence>MVDWGYREYVMVDWGNGKVVTNGLVATMVSYEVQRDGGSFWRDVTPFPSAGLSIALAARLFPVDAVTGLVSKGVGALAVGGAVVLKDGDHGSIWYAGAADGAVLQEEEGEEGSAHGHNLQVVTDHVGGAVALGGR</sequence>
<feature type="non-terminal residue" evidence="1">
    <location>
        <position position="135"/>
    </location>
</feature>